<reference evidence="2" key="1">
    <citation type="journal article" date="2014" name="Front. Microbiol.">
        <title>High frequency of phylogenetically diverse reductive dehalogenase-homologous genes in deep subseafloor sedimentary metagenomes.</title>
        <authorList>
            <person name="Kawai M."/>
            <person name="Futagami T."/>
            <person name="Toyoda A."/>
            <person name="Takaki Y."/>
            <person name="Nishi S."/>
            <person name="Hori S."/>
            <person name="Arai W."/>
            <person name="Tsubouchi T."/>
            <person name="Morono Y."/>
            <person name="Uchiyama I."/>
            <person name="Ito T."/>
            <person name="Fujiyama A."/>
            <person name="Inagaki F."/>
            <person name="Takami H."/>
        </authorList>
    </citation>
    <scope>NUCLEOTIDE SEQUENCE</scope>
    <source>
        <strain evidence="2">Expedition CK06-06</strain>
    </source>
</reference>
<dbReference type="AlphaFoldDB" id="X1BAK1"/>
<feature type="region of interest" description="Disordered" evidence="1">
    <location>
        <begin position="91"/>
        <end position="125"/>
    </location>
</feature>
<feature type="non-terminal residue" evidence="2">
    <location>
        <position position="125"/>
    </location>
</feature>
<evidence type="ECO:0000256" key="1">
    <source>
        <dbReference type="SAM" id="MobiDB-lite"/>
    </source>
</evidence>
<gene>
    <name evidence="2" type="ORF">S01H4_42689</name>
</gene>
<accession>X1BAK1</accession>
<organism evidence="2">
    <name type="scientific">marine sediment metagenome</name>
    <dbReference type="NCBI Taxonomy" id="412755"/>
    <lineage>
        <taxon>unclassified sequences</taxon>
        <taxon>metagenomes</taxon>
        <taxon>ecological metagenomes</taxon>
    </lineage>
</organism>
<evidence type="ECO:0000313" key="2">
    <source>
        <dbReference type="EMBL" id="GAG92884.1"/>
    </source>
</evidence>
<protein>
    <submittedName>
        <fullName evidence="2">Uncharacterized protein</fullName>
    </submittedName>
</protein>
<proteinExistence type="predicted"/>
<sequence>MSGTLDKDQLALLLLLQQAQNAPGGAAPAPINLQAIIARARTSFNLDLTNTLNSFGASFGPAIMQAIIRKYNLPAQQYVAPAQAAPVILGSGMPQQESLREEEKTAAEAADKSDESETTPAQRAG</sequence>
<name>X1BAK1_9ZZZZ</name>
<dbReference type="EMBL" id="BART01023469">
    <property type="protein sequence ID" value="GAG92884.1"/>
    <property type="molecule type" value="Genomic_DNA"/>
</dbReference>
<comment type="caution">
    <text evidence="2">The sequence shown here is derived from an EMBL/GenBank/DDBJ whole genome shotgun (WGS) entry which is preliminary data.</text>
</comment>
<feature type="compositionally biased region" description="Basic and acidic residues" evidence="1">
    <location>
        <begin position="98"/>
        <end position="115"/>
    </location>
</feature>